<dbReference type="InterPro" id="IPR029058">
    <property type="entry name" value="AB_hydrolase_fold"/>
</dbReference>
<protein>
    <recommendedName>
        <fullName evidence="4">Dipeptidyl-peptidase V</fullName>
    </recommendedName>
</protein>
<keyword evidence="3" id="KW-0378">Hydrolase</keyword>
<dbReference type="Gene3D" id="3.40.50.1820">
    <property type="entry name" value="alpha/beta hydrolase"/>
    <property type="match status" value="1"/>
</dbReference>
<dbReference type="SUPFAM" id="SSF69304">
    <property type="entry name" value="Tricorn protease N-terminal domain"/>
    <property type="match status" value="1"/>
</dbReference>
<keyword evidence="8" id="KW-1185">Reference proteome</keyword>
<dbReference type="EMBL" id="JASJQH010007350">
    <property type="protein sequence ID" value="KAK9710314.1"/>
    <property type="molecule type" value="Genomic_DNA"/>
</dbReference>
<proteinExistence type="inferred from homology"/>
<accession>A0ABR2VYH4</accession>
<evidence type="ECO:0000256" key="5">
    <source>
        <dbReference type="SAM" id="SignalP"/>
    </source>
</evidence>
<name>A0ABR2VYH4_9FUNG</name>
<dbReference type="PANTHER" id="PTHR42776">
    <property type="entry name" value="SERINE PEPTIDASE S9 FAMILY MEMBER"/>
    <property type="match status" value="1"/>
</dbReference>
<dbReference type="Proteomes" id="UP001479436">
    <property type="component" value="Unassembled WGS sequence"/>
</dbReference>
<feature type="chain" id="PRO_5046812712" description="Dipeptidyl-peptidase V" evidence="5">
    <location>
        <begin position="17"/>
        <end position="684"/>
    </location>
</feature>
<evidence type="ECO:0000313" key="7">
    <source>
        <dbReference type="EMBL" id="KAK9710314.1"/>
    </source>
</evidence>
<dbReference type="Pfam" id="PF00326">
    <property type="entry name" value="Peptidase_S9"/>
    <property type="match status" value="1"/>
</dbReference>
<dbReference type="PANTHER" id="PTHR42776:SF13">
    <property type="entry name" value="DIPEPTIDYL-PEPTIDASE 5"/>
    <property type="match status" value="1"/>
</dbReference>
<gene>
    <name evidence="7" type="primary">dpp5_6</name>
    <name evidence="7" type="ORF">K7432_008503</name>
</gene>
<dbReference type="Gene3D" id="2.120.10.30">
    <property type="entry name" value="TolB, C-terminal domain"/>
    <property type="match status" value="1"/>
</dbReference>
<dbReference type="SUPFAM" id="SSF53474">
    <property type="entry name" value="alpha/beta-Hydrolases"/>
    <property type="match status" value="1"/>
</dbReference>
<sequence length="684" mass="76922">MKLCSLLILVVPLTGALRPLTPQDLAVITKPSAAVPSPDGNWAVFSGSNYDITNNTSTKNLWLLNLKNNQVTPLTTPGKTGDSVPIWLDNTTVGFLSSRSKSSQLWAIDIVKPKAQPLQVTNFTLGISNIKYNRRAKLLAFTTPVYEDGSMEKAVEINLAESKRTDSALVYDQLMVRHWDTFTSKKKKNIFTVQLDKKRNDYSVSSFPVNVMKQTGLESPVPPLGGSKDFDISPDGKEIAFSAKKPGRDYAWETKIDIYIVPSNGSKPPKSLTNANPAAASSPAYSPDGKTLGWLQMERRGYESDRKRIILYDRKTNKSRYLNKDWDRSPDGIVWSFDSAALFLPTKEYGRIKIFAADVKSGHIKTIVNEHSTSSVHILNSDTLLLTQSAMNHPSEFFTVKTDGSNLKQKTHLHKPRISDVYLPAPEEFWFKGAEGDKVHGWLLKPFGFKSDKKYPVAFLVHGGPQGAWSDSWSSSWNPGIFASAGFVTVLINPRGSTGYGQKFTDQVQQSWGGRPYVDLMNGLDYILQTYQYTDSKRVCGLGGSYGGYMMNWINGQTDRFSCLVNHDGKFSILSGYYSTDELWFPESEMGGLPWEPEALKNYEKWSPSNYVQNWKTPTLIIHGAHDYRIVDGEAFSTFTALQRRNIPSRLLYFPNENHWVTKPANTLRWHAEILKWINKWTGN</sequence>
<evidence type="ECO:0000259" key="6">
    <source>
        <dbReference type="Pfam" id="PF00326"/>
    </source>
</evidence>
<dbReference type="InterPro" id="IPR001375">
    <property type="entry name" value="Peptidase_S9_cat"/>
</dbReference>
<evidence type="ECO:0000256" key="4">
    <source>
        <dbReference type="ARBA" id="ARBA00032829"/>
    </source>
</evidence>
<organism evidence="7 8">
    <name type="scientific">Basidiobolus ranarum</name>
    <dbReference type="NCBI Taxonomy" id="34480"/>
    <lineage>
        <taxon>Eukaryota</taxon>
        <taxon>Fungi</taxon>
        <taxon>Fungi incertae sedis</taxon>
        <taxon>Zoopagomycota</taxon>
        <taxon>Entomophthoromycotina</taxon>
        <taxon>Basidiobolomycetes</taxon>
        <taxon>Basidiobolales</taxon>
        <taxon>Basidiobolaceae</taxon>
        <taxon>Basidiobolus</taxon>
    </lineage>
</organism>
<dbReference type="InterPro" id="IPR011042">
    <property type="entry name" value="6-blade_b-propeller_TolB-like"/>
</dbReference>
<evidence type="ECO:0000256" key="1">
    <source>
        <dbReference type="ARBA" id="ARBA00010040"/>
    </source>
</evidence>
<evidence type="ECO:0000313" key="8">
    <source>
        <dbReference type="Proteomes" id="UP001479436"/>
    </source>
</evidence>
<keyword evidence="2 5" id="KW-0732">Signal</keyword>
<evidence type="ECO:0000256" key="2">
    <source>
        <dbReference type="ARBA" id="ARBA00022729"/>
    </source>
</evidence>
<comment type="caution">
    <text evidence="7">The sequence shown here is derived from an EMBL/GenBank/DDBJ whole genome shotgun (WGS) entry which is preliminary data.</text>
</comment>
<feature type="signal peptide" evidence="5">
    <location>
        <begin position="1"/>
        <end position="16"/>
    </location>
</feature>
<evidence type="ECO:0000256" key="3">
    <source>
        <dbReference type="ARBA" id="ARBA00022801"/>
    </source>
</evidence>
<dbReference type="Gene3D" id="2.120.10.60">
    <property type="entry name" value="Tricorn protease N-terminal domain"/>
    <property type="match status" value="1"/>
</dbReference>
<reference evidence="7 8" key="1">
    <citation type="submission" date="2023-04" db="EMBL/GenBank/DDBJ databases">
        <title>Genome of Basidiobolus ranarum AG-B5.</title>
        <authorList>
            <person name="Stajich J.E."/>
            <person name="Carter-House D."/>
            <person name="Gryganskyi A."/>
        </authorList>
    </citation>
    <scope>NUCLEOTIDE SEQUENCE [LARGE SCALE GENOMIC DNA]</scope>
    <source>
        <strain evidence="7 8">AG-B5</strain>
    </source>
</reference>
<comment type="similarity">
    <text evidence="1">Belongs to the peptidase S9C family.</text>
</comment>
<feature type="domain" description="Peptidase S9 prolyl oligopeptidase catalytic" evidence="6">
    <location>
        <begin position="473"/>
        <end position="683"/>
    </location>
</feature>